<dbReference type="Gene3D" id="3.40.850.10">
    <property type="entry name" value="Kinesin motor domain"/>
    <property type="match status" value="1"/>
</dbReference>
<dbReference type="GO" id="GO:0005903">
    <property type="term" value="C:brush border"/>
    <property type="evidence" value="ECO:0007669"/>
    <property type="project" value="TreeGrafter"/>
</dbReference>
<dbReference type="GO" id="GO:0051015">
    <property type="term" value="F:actin filament binding"/>
    <property type="evidence" value="ECO:0007669"/>
    <property type="project" value="TreeGrafter"/>
</dbReference>
<reference evidence="16" key="1">
    <citation type="submission" date="2025-08" db="UniProtKB">
        <authorList>
            <consortium name="Ensembl"/>
        </authorList>
    </citation>
    <scope>IDENTIFICATION</scope>
</reference>
<dbReference type="GO" id="GO:0007015">
    <property type="term" value="P:actin filament organization"/>
    <property type="evidence" value="ECO:0007669"/>
    <property type="project" value="TreeGrafter"/>
</dbReference>
<evidence type="ECO:0000256" key="5">
    <source>
        <dbReference type="ARBA" id="ARBA00022860"/>
    </source>
</evidence>
<dbReference type="PANTHER" id="PTHR13140:SF291">
    <property type="entry name" value="UNCONVENTIONAL MYOSIN-IA"/>
    <property type="match status" value="1"/>
</dbReference>
<dbReference type="GO" id="GO:0007605">
    <property type="term" value="P:sensory perception of sound"/>
    <property type="evidence" value="ECO:0007669"/>
    <property type="project" value="TreeGrafter"/>
</dbReference>
<evidence type="ECO:0000256" key="12">
    <source>
        <dbReference type="PROSITE-ProRule" id="PRU00782"/>
    </source>
</evidence>
<dbReference type="InterPro" id="IPR010926">
    <property type="entry name" value="Myosin_TH1"/>
</dbReference>
<evidence type="ECO:0000313" key="17">
    <source>
        <dbReference type="Proteomes" id="UP000472261"/>
    </source>
</evidence>
<dbReference type="OMA" id="IKPNEYQ"/>
<evidence type="ECO:0000256" key="8">
    <source>
        <dbReference type="ARBA" id="ARBA00023203"/>
    </source>
</evidence>
<dbReference type="SMART" id="SM00015">
    <property type="entry name" value="IQ"/>
    <property type="match status" value="3"/>
</dbReference>
<keyword evidence="6 12" id="KW-0518">Myosin</keyword>
<dbReference type="PROSITE" id="PS51456">
    <property type="entry name" value="MYOSIN_MOTOR"/>
    <property type="match status" value="1"/>
</dbReference>
<evidence type="ECO:0000256" key="1">
    <source>
        <dbReference type="ARBA" id="ARBA00008314"/>
    </source>
</evidence>
<name>A0A669Q6M0_PHACC</name>
<keyword evidence="3 12" id="KW-0547">Nucleotide-binding</keyword>
<dbReference type="GO" id="GO:0005524">
    <property type="term" value="F:ATP binding"/>
    <property type="evidence" value="ECO:0007669"/>
    <property type="project" value="UniProtKB-UniRule"/>
</dbReference>
<dbReference type="GO" id="GO:0005902">
    <property type="term" value="C:microvillus"/>
    <property type="evidence" value="ECO:0007669"/>
    <property type="project" value="TreeGrafter"/>
</dbReference>
<dbReference type="Gene3D" id="1.10.10.820">
    <property type="match status" value="1"/>
</dbReference>
<dbReference type="PRINTS" id="PR00193">
    <property type="entry name" value="MYOSINHEAVY"/>
</dbReference>
<dbReference type="FunFam" id="1.20.58.530:FF:000004">
    <property type="entry name" value="Unconventional myosin ID"/>
    <property type="match status" value="1"/>
</dbReference>
<dbReference type="GO" id="GO:0005737">
    <property type="term" value="C:cytoplasm"/>
    <property type="evidence" value="ECO:0007669"/>
    <property type="project" value="TreeGrafter"/>
</dbReference>
<dbReference type="AlphaFoldDB" id="A0A669Q6M0"/>
<evidence type="ECO:0000256" key="6">
    <source>
        <dbReference type="ARBA" id="ARBA00023123"/>
    </source>
</evidence>
<dbReference type="GO" id="GO:0005516">
    <property type="term" value="F:calmodulin binding"/>
    <property type="evidence" value="ECO:0007669"/>
    <property type="project" value="UniProtKB-KW"/>
</dbReference>
<feature type="domain" description="TH1" evidence="15">
    <location>
        <begin position="861"/>
        <end position="1078"/>
    </location>
</feature>
<feature type="region of interest" description="Actin-binding" evidence="12">
    <location>
        <begin position="574"/>
        <end position="596"/>
    </location>
</feature>
<keyword evidence="5" id="KW-0112">Calmodulin-binding</keyword>
<dbReference type="Gene3D" id="1.20.58.530">
    <property type="match status" value="1"/>
</dbReference>
<dbReference type="FunFam" id="1.10.10.820:FF:000001">
    <property type="entry name" value="Myosin heavy chain"/>
    <property type="match status" value="1"/>
</dbReference>
<evidence type="ECO:0000313" key="16">
    <source>
        <dbReference type="Ensembl" id="ENSPCLP00000016502.1"/>
    </source>
</evidence>
<evidence type="ECO:0000259" key="15">
    <source>
        <dbReference type="PROSITE" id="PS51757"/>
    </source>
</evidence>
<dbReference type="PANTHER" id="PTHR13140">
    <property type="entry name" value="MYOSIN"/>
    <property type="match status" value="1"/>
</dbReference>
<feature type="region of interest" description="Disordered" evidence="13">
    <location>
        <begin position="971"/>
        <end position="997"/>
    </location>
</feature>
<evidence type="ECO:0000256" key="10">
    <source>
        <dbReference type="ARBA" id="ARBA00041221"/>
    </source>
</evidence>
<comment type="similarity">
    <text evidence="1 12">Belongs to the TRAFAC class myosin-kinesin ATPase superfamily. Myosin family.</text>
</comment>
<dbReference type="Gene3D" id="1.20.5.190">
    <property type="match status" value="1"/>
</dbReference>
<dbReference type="InterPro" id="IPR000048">
    <property type="entry name" value="IQ_motif_EF-hand-BS"/>
</dbReference>
<feature type="domain" description="Myosin motor" evidence="14">
    <location>
        <begin position="11"/>
        <end position="697"/>
    </location>
</feature>
<dbReference type="SUPFAM" id="SSF52540">
    <property type="entry name" value="P-loop containing nucleoside triphosphate hydrolases"/>
    <property type="match status" value="1"/>
</dbReference>
<dbReference type="GO" id="GO:0030048">
    <property type="term" value="P:actin filament-based movement"/>
    <property type="evidence" value="ECO:0007669"/>
    <property type="project" value="TreeGrafter"/>
</dbReference>
<dbReference type="Pfam" id="PF06017">
    <property type="entry name" value="Myosin_TH1"/>
    <property type="match status" value="1"/>
</dbReference>
<dbReference type="InterPro" id="IPR036961">
    <property type="entry name" value="Kinesin_motor_dom_sf"/>
</dbReference>
<protein>
    <recommendedName>
        <fullName evidence="9">Unconventional myosin-Ia</fullName>
    </recommendedName>
    <alternativeName>
        <fullName evidence="10">Brush border myosin I</fullName>
    </alternativeName>
    <alternativeName>
        <fullName evidence="11">Myosin I heavy chain</fullName>
    </alternativeName>
</protein>
<evidence type="ECO:0000256" key="3">
    <source>
        <dbReference type="ARBA" id="ARBA00022741"/>
    </source>
</evidence>
<evidence type="ECO:0000256" key="13">
    <source>
        <dbReference type="SAM" id="MobiDB-lite"/>
    </source>
</evidence>
<dbReference type="Pfam" id="PF00063">
    <property type="entry name" value="Myosin_head"/>
    <property type="match status" value="1"/>
</dbReference>
<dbReference type="Gene3D" id="1.20.120.720">
    <property type="entry name" value="Myosin VI head, motor domain, U50 subdomain"/>
    <property type="match status" value="1"/>
</dbReference>
<dbReference type="Pfam" id="PF00612">
    <property type="entry name" value="IQ"/>
    <property type="match status" value="2"/>
</dbReference>
<dbReference type="SMART" id="SM00242">
    <property type="entry name" value="MYSc"/>
    <property type="match status" value="1"/>
</dbReference>
<dbReference type="CDD" id="cd23767">
    <property type="entry name" value="IQCD"/>
    <property type="match status" value="1"/>
</dbReference>
<evidence type="ECO:0000256" key="7">
    <source>
        <dbReference type="ARBA" id="ARBA00023175"/>
    </source>
</evidence>
<keyword evidence="7 12" id="KW-0505">Motor protein</keyword>
<dbReference type="Proteomes" id="UP000472261">
    <property type="component" value="Unplaced"/>
</dbReference>
<feature type="binding site" evidence="12">
    <location>
        <begin position="104"/>
        <end position="111"/>
    </location>
    <ligand>
        <name>ATP</name>
        <dbReference type="ChEBI" id="CHEBI:30616"/>
    </ligand>
</feature>
<keyword evidence="17" id="KW-1185">Reference proteome</keyword>
<dbReference type="GO" id="GO:0000146">
    <property type="term" value="F:microfilament motor activity"/>
    <property type="evidence" value="ECO:0007669"/>
    <property type="project" value="TreeGrafter"/>
</dbReference>
<dbReference type="GO" id="GO:0006897">
    <property type="term" value="P:endocytosis"/>
    <property type="evidence" value="ECO:0007669"/>
    <property type="project" value="TreeGrafter"/>
</dbReference>
<accession>A0A669Q6M0</accession>
<organism evidence="16 17">
    <name type="scientific">Phasianus colchicus</name>
    <name type="common">Common pheasant</name>
    <dbReference type="NCBI Taxonomy" id="9054"/>
    <lineage>
        <taxon>Eukaryota</taxon>
        <taxon>Metazoa</taxon>
        <taxon>Chordata</taxon>
        <taxon>Craniata</taxon>
        <taxon>Vertebrata</taxon>
        <taxon>Euteleostomi</taxon>
        <taxon>Archelosauria</taxon>
        <taxon>Archosauria</taxon>
        <taxon>Dinosauria</taxon>
        <taxon>Saurischia</taxon>
        <taxon>Theropoda</taxon>
        <taxon>Coelurosauria</taxon>
        <taxon>Aves</taxon>
        <taxon>Neognathae</taxon>
        <taxon>Galloanserae</taxon>
        <taxon>Galliformes</taxon>
        <taxon>Phasianidae</taxon>
        <taxon>Phasianinae</taxon>
        <taxon>Phasianus</taxon>
    </lineage>
</organism>
<dbReference type="InterPro" id="IPR036072">
    <property type="entry name" value="MYSc_Myo1"/>
</dbReference>
<dbReference type="Ensembl" id="ENSPCLT00000021788.1">
    <property type="protein sequence ID" value="ENSPCLP00000016502.1"/>
    <property type="gene ID" value="ENSPCLG00000013480.1"/>
</dbReference>
<evidence type="ECO:0000256" key="2">
    <source>
        <dbReference type="ARBA" id="ARBA00022737"/>
    </source>
</evidence>
<keyword evidence="4 12" id="KW-0067">ATP-binding</keyword>
<dbReference type="FunFam" id="1.20.5.4820:FF:000013">
    <property type="entry name" value="LOW QUALITY PROTEIN: unconventional myosin-Ib"/>
    <property type="match status" value="1"/>
</dbReference>
<keyword evidence="8 12" id="KW-0009">Actin-binding</keyword>
<dbReference type="PROSITE" id="PS51757">
    <property type="entry name" value="TH1"/>
    <property type="match status" value="1"/>
</dbReference>
<evidence type="ECO:0000256" key="4">
    <source>
        <dbReference type="ARBA" id="ARBA00022840"/>
    </source>
</evidence>
<dbReference type="Gene3D" id="6.20.240.20">
    <property type="match status" value="1"/>
</dbReference>
<dbReference type="InterPro" id="IPR027417">
    <property type="entry name" value="P-loop_NTPase"/>
</dbReference>
<reference evidence="16" key="2">
    <citation type="submission" date="2025-09" db="UniProtKB">
        <authorList>
            <consortium name="Ensembl"/>
        </authorList>
    </citation>
    <scope>IDENTIFICATION</scope>
</reference>
<dbReference type="CDD" id="cd01378">
    <property type="entry name" value="MYSc_Myo1"/>
    <property type="match status" value="1"/>
</dbReference>
<dbReference type="GO" id="GO:0005886">
    <property type="term" value="C:plasma membrane"/>
    <property type="evidence" value="ECO:0007669"/>
    <property type="project" value="TreeGrafter"/>
</dbReference>
<dbReference type="GO" id="GO:0016459">
    <property type="term" value="C:myosin complex"/>
    <property type="evidence" value="ECO:0007669"/>
    <property type="project" value="UniProtKB-KW"/>
</dbReference>
<proteinExistence type="inferred from homology"/>
<evidence type="ECO:0000256" key="11">
    <source>
        <dbReference type="ARBA" id="ARBA00041380"/>
    </source>
</evidence>
<dbReference type="PROSITE" id="PS50096">
    <property type="entry name" value="IQ"/>
    <property type="match status" value="3"/>
</dbReference>
<keyword evidence="2" id="KW-0677">Repeat</keyword>
<sequence>MEATTSLLDAAAVGDLVMLDPLSEEALLRTLQERFSREEIYTYIGEVVISVNPYKPLPIYTPEKVEEYHNCNFFAVKPHIYAIADDAYCSLRDRDRDQCILITGESGAGKTEASKLVMSYVAAVSSKGEEVDKVKEQLLQSNPVLEAFGNAKTIRNDNSSRFGKYMDVEFDFKGDPLGGVITNYLLEKSRIVRHVKGERNFHIFYQLLAGGSAQLLQKLKLRPDCSYYGYLNREKSVLPGMDDAANFRAMQDAMAIIGFTPTEVTALLEVTAVVLKLGNVELSSCFQASGMEASSITEPRELQEISQLIGLDPSTLEQALCSRTVKVRDESVLTALSVSQGYYGRDALAKNIYSRLFDWLVNRINTSIKVKPGKQRKVMGVLDIYGFEIFQDNGFEQFIINYCNEKLQQIFILMTLKEEQEEYVREGIKWTPVEFFDNSIICDLIENSKVGILAMLDEECLRPGTVNEDTFITKLNQIFASHKRYESKETLNAKHVTDISLPLRCFRIHHYAGKVTYNVTGFIEKNNDLLFRDLSQAMWAARHTLLRSLFPEGDPQRPSLKLPPTTGSQFKASVATLMKNLYSKNPNYIRCIKPNDTKTAMLFTPDLVLAQVRYLGLMENVRVRRAGYAFRQLYQPFLKRYKMLSRRTWPHWTGSDREGTEVLLAELKFPSEELAYGHTKIFIRSPRTLFDLEKRRQQRVAELATLIQAMFRGWRCRKQYQLMRKSQILISAWFRGHAQRNRYKQMKRSVLLLQAYARGWKTRRTYRRYFRSDARTRLSNFIYRRMVQKYLMGLQKNLPPMAVLDRTWPPAPYKFLSDANQELKGIFYRWKCKKYREQLSPQQRAVLQDKLCASELFKDKKALYAQSLQQPFRGEYLGLTQNRKYQKLQAVAKDKLVMAEAVQKVNRANGKTVPRLLLLTTEHLVLADPKAAQPKMVLSLSDIRGASVSRFSDGLLALHLKEVRCHMEGGVGGQRGLSGADPPQKPHPAPQTSTAGGKGDLLLVSPHLIELVTRLHQTLMDATAQALPLSIADQYAGLGAWPVGAWPTWAFPEGAWSGRGRDRVCWEGRGGNQVAHWAG</sequence>
<dbReference type="InterPro" id="IPR001609">
    <property type="entry name" value="Myosin_head_motor_dom-like"/>
</dbReference>
<evidence type="ECO:0000256" key="9">
    <source>
        <dbReference type="ARBA" id="ARBA00039640"/>
    </source>
</evidence>
<evidence type="ECO:0000259" key="14">
    <source>
        <dbReference type="PROSITE" id="PS51456"/>
    </source>
</evidence>